<dbReference type="EMBL" id="JBEWSZ010000001">
    <property type="protein sequence ID" value="MET2825910.1"/>
    <property type="molecule type" value="Genomic_DNA"/>
</dbReference>
<sequence length="121" mass="13161">MPPNPATVLVVEDEAFLLFAIADELREVGFTVFEASNADQAIMLLETHQDISILFTDIDMPGSMDGLRLSAAVRDRWPPVKIIVTSGKRRPDSGALPDGGVFLPKPYAPEKVAATIRQLIS</sequence>
<accession>A0ABV2D7B5</accession>
<dbReference type="SMART" id="SM00448">
    <property type="entry name" value="REC"/>
    <property type="match status" value="1"/>
</dbReference>
<name>A0ABV2D7B5_9HYPH</name>
<dbReference type="SUPFAM" id="SSF52172">
    <property type="entry name" value="CheY-like"/>
    <property type="match status" value="1"/>
</dbReference>
<keyword evidence="1 4" id="KW-0597">Phosphoprotein</keyword>
<keyword evidence="2" id="KW-0805">Transcription regulation</keyword>
<reference evidence="6 7" key="1">
    <citation type="submission" date="2024-06" db="EMBL/GenBank/DDBJ databases">
        <authorList>
            <person name="Kim D.-U."/>
        </authorList>
    </citation>
    <scope>NUCLEOTIDE SEQUENCE [LARGE SCALE GENOMIC DNA]</scope>
    <source>
        <strain evidence="6 7">KACC15460</strain>
    </source>
</reference>
<dbReference type="Proteomes" id="UP001548832">
    <property type="component" value="Unassembled WGS sequence"/>
</dbReference>
<evidence type="ECO:0000313" key="7">
    <source>
        <dbReference type="Proteomes" id="UP001548832"/>
    </source>
</evidence>
<proteinExistence type="predicted"/>
<dbReference type="PANTHER" id="PTHR44591:SF3">
    <property type="entry name" value="RESPONSE REGULATORY DOMAIN-CONTAINING PROTEIN"/>
    <property type="match status" value="1"/>
</dbReference>
<feature type="modified residue" description="4-aspartylphosphate" evidence="4">
    <location>
        <position position="57"/>
    </location>
</feature>
<evidence type="ECO:0000259" key="5">
    <source>
        <dbReference type="PROSITE" id="PS50110"/>
    </source>
</evidence>
<evidence type="ECO:0000313" key="6">
    <source>
        <dbReference type="EMBL" id="MET2825910.1"/>
    </source>
</evidence>
<evidence type="ECO:0000256" key="4">
    <source>
        <dbReference type="PROSITE-ProRule" id="PRU00169"/>
    </source>
</evidence>
<dbReference type="PANTHER" id="PTHR44591">
    <property type="entry name" value="STRESS RESPONSE REGULATOR PROTEIN 1"/>
    <property type="match status" value="1"/>
</dbReference>
<dbReference type="Gene3D" id="3.40.50.2300">
    <property type="match status" value="1"/>
</dbReference>
<gene>
    <name evidence="6" type="ORF">ABVQ20_02865</name>
</gene>
<organism evidence="6 7">
    <name type="scientific">Mesorhizobium shangrilense</name>
    <dbReference type="NCBI Taxonomy" id="460060"/>
    <lineage>
        <taxon>Bacteria</taxon>
        <taxon>Pseudomonadati</taxon>
        <taxon>Pseudomonadota</taxon>
        <taxon>Alphaproteobacteria</taxon>
        <taxon>Hyphomicrobiales</taxon>
        <taxon>Phyllobacteriaceae</taxon>
        <taxon>Mesorhizobium</taxon>
    </lineage>
</organism>
<dbReference type="Pfam" id="PF00072">
    <property type="entry name" value="Response_reg"/>
    <property type="match status" value="1"/>
</dbReference>
<dbReference type="PROSITE" id="PS50110">
    <property type="entry name" value="RESPONSE_REGULATORY"/>
    <property type="match status" value="1"/>
</dbReference>
<evidence type="ECO:0000256" key="2">
    <source>
        <dbReference type="ARBA" id="ARBA00023015"/>
    </source>
</evidence>
<dbReference type="RefSeq" id="WP_354457982.1">
    <property type="nucleotide sequence ID" value="NZ_JBEWSZ010000001.1"/>
</dbReference>
<comment type="caution">
    <text evidence="6">The sequence shown here is derived from an EMBL/GenBank/DDBJ whole genome shotgun (WGS) entry which is preliminary data.</text>
</comment>
<dbReference type="InterPro" id="IPR011006">
    <property type="entry name" value="CheY-like_superfamily"/>
</dbReference>
<dbReference type="InterPro" id="IPR050595">
    <property type="entry name" value="Bact_response_regulator"/>
</dbReference>
<feature type="domain" description="Response regulatory" evidence="5">
    <location>
        <begin position="7"/>
        <end position="120"/>
    </location>
</feature>
<keyword evidence="3" id="KW-0804">Transcription</keyword>
<keyword evidence="7" id="KW-1185">Reference proteome</keyword>
<protein>
    <submittedName>
        <fullName evidence="6">Response regulator</fullName>
    </submittedName>
</protein>
<dbReference type="InterPro" id="IPR001789">
    <property type="entry name" value="Sig_transdc_resp-reg_receiver"/>
</dbReference>
<evidence type="ECO:0000256" key="3">
    <source>
        <dbReference type="ARBA" id="ARBA00023163"/>
    </source>
</evidence>
<evidence type="ECO:0000256" key="1">
    <source>
        <dbReference type="ARBA" id="ARBA00022553"/>
    </source>
</evidence>